<keyword evidence="3" id="KW-1185">Reference proteome</keyword>
<dbReference type="RefSeq" id="WP_259866742.1">
    <property type="nucleotide sequence ID" value="NZ_CP073720.1"/>
</dbReference>
<proteinExistence type="predicted"/>
<protein>
    <submittedName>
        <fullName evidence="2">DUF5682 family protein</fullName>
    </submittedName>
</protein>
<name>A0ABY5WCC5_9ACTN</name>
<evidence type="ECO:0000256" key="1">
    <source>
        <dbReference type="SAM" id="Coils"/>
    </source>
</evidence>
<dbReference type="EMBL" id="CP073720">
    <property type="protein sequence ID" value="UWP87000.1"/>
    <property type="molecule type" value="Genomic_DNA"/>
</dbReference>
<dbReference type="InterPro" id="IPR043737">
    <property type="entry name" value="DUF5682"/>
</dbReference>
<evidence type="ECO:0000313" key="2">
    <source>
        <dbReference type="EMBL" id="UWP87000.1"/>
    </source>
</evidence>
<dbReference type="Pfam" id="PF18934">
    <property type="entry name" value="DUF5682"/>
    <property type="match status" value="1"/>
</dbReference>
<sequence>MPATFIGVRHHSPACARLVGATIAALRPAHVLVEGPADMNDRIDELLLGHELPVAVFSSYRDAERHQGSWAPFCSYSPEWVALSAGRAAGAAVRFIDLPSWDKALARLENRYADAEHRYSDVVDRLLAAFAVDNVDTLWDHLFEIEPDDGLAERLDTYFDLLRGETEAGADDTAREAYMARWVRAAVADAGDRPVVVVTGGFHRPALIRLVAEATGGDDAAWPEVPAFPDGAVGGSYLVPYSFRRLDAFDGYQSGMPSPEYYQRLWEHGPELAATHLVESVVGRLRARKQPVSTSDLIAARTAATGLALVRGHRHPARTDVLDGLASALVNEALDVPLPWATRGRLSEGTHPAVVEMIAALSGTRVGRLHPDTPLPPLVHHATAELERQDLDHRPGGRDVKLDLTADTDRSRSRTLHRLRVLHIPGFVREHGPATGVDAVLDERWTVEPHEQQLTALIEAGSYGATLDEAAAAVLAERVRAADRDVEQLAGTLFDAALCGIDMLSDRVLDDIARMIGTAPDLGPLGQVLDVTLALWRHDRLLGTARSAPLAAAIAAAADRVLWLAEGVRGGSAPAEPRRIRALAATRDAIVHAGAVLGLDRDAALAVAGRIADDRDAPPDLRGAAFGFGWSLEPAAAGVTTRRDPVRAVRGAAAPESVGDWLAGLFALAREEVLHATGVLDVLDELVAGFGDEDFLVALPALRQAFAYFPPRERETIARHVLARRGLAGSGRALLRLPVGAEIVAAGTVLDARVDAVLHREGLLSADRPAEPSEVEQ</sequence>
<feature type="coiled-coil region" evidence="1">
    <location>
        <begin position="98"/>
        <end position="125"/>
    </location>
</feature>
<dbReference type="Proteomes" id="UP001059617">
    <property type="component" value="Chromosome"/>
</dbReference>
<accession>A0ABY5WCC5</accession>
<reference evidence="2" key="1">
    <citation type="submission" date="2021-04" db="EMBL/GenBank/DDBJ databases">
        <authorList>
            <person name="Hartkoorn R.C."/>
            <person name="Beaudoing E."/>
            <person name="Hot D."/>
        </authorList>
    </citation>
    <scope>NUCLEOTIDE SEQUENCE</scope>
    <source>
        <strain evidence="2">NRRL B-16292</strain>
    </source>
</reference>
<organism evidence="2 3">
    <name type="scientific">Dactylosporangium fulvum</name>
    <dbReference type="NCBI Taxonomy" id="53359"/>
    <lineage>
        <taxon>Bacteria</taxon>
        <taxon>Bacillati</taxon>
        <taxon>Actinomycetota</taxon>
        <taxon>Actinomycetes</taxon>
        <taxon>Micromonosporales</taxon>
        <taxon>Micromonosporaceae</taxon>
        <taxon>Dactylosporangium</taxon>
    </lineage>
</organism>
<reference evidence="2" key="2">
    <citation type="submission" date="2022-09" db="EMBL/GenBank/DDBJ databases">
        <title>Biosynthetic gene clusters of Dactylosporangioum fulvum.</title>
        <authorList>
            <person name="Caradec T."/>
        </authorList>
    </citation>
    <scope>NUCLEOTIDE SEQUENCE</scope>
    <source>
        <strain evidence="2">NRRL B-16292</strain>
    </source>
</reference>
<gene>
    <name evidence="2" type="ORF">Dfulv_23265</name>
</gene>
<evidence type="ECO:0000313" key="3">
    <source>
        <dbReference type="Proteomes" id="UP001059617"/>
    </source>
</evidence>
<keyword evidence="1" id="KW-0175">Coiled coil</keyword>